<name>A0A537L4K8_9BACT</name>
<gene>
    <name evidence="1" type="ORF">E6H01_06400</name>
</gene>
<organism evidence="1 2">
    <name type="scientific">Candidatus Segetimicrobium genomatis</name>
    <dbReference type="NCBI Taxonomy" id="2569760"/>
    <lineage>
        <taxon>Bacteria</taxon>
        <taxon>Bacillati</taxon>
        <taxon>Candidatus Sysuimicrobiota</taxon>
        <taxon>Candidatus Sysuimicrobiia</taxon>
        <taxon>Candidatus Sysuimicrobiales</taxon>
        <taxon>Candidatus Segetimicrobiaceae</taxon>
        <taxon>Candidatus Segetimicrobium</taxon>
    </lineage>
</organism>
<sequence length="115" mass="12399">MVAVGWTAPSFITRTALAINNPWDVAQLTSRPGVPDDRVLVVVQLGGGNDGLNTVIPYAQDAYYRARPTLAVPRNEVLRLNDDLGLHPSLAKVKDLHEKGAMAVIQGVGYPNPSR</sequence>
<reference evidence="1 2" key="1">
    <citation type="journal article" date="2019" name="Nat. Microbiol.">
        <title>Mediterranean grassland soil C-N compound turnover is dependent on rainfall and depth, and is mediated by genomically divergent microorganisms.</title>
        <authorList>
            <person name="Diamond S."/>
            <person name="Andeer P.F."/>
            <person name="Li Z."/>
            <person name="Crits-Christoph A."/>
            <person name="Burstein D."/>
            <person name="Anantharaman K."/>
            <person name="Lane K.R."/>
            <person name="Thomas B.C."/>
            <person name="Pan C."/>
            <person name="Northen T.R."/>
            <person name="Banfield J.F."/>
        </authorList>
    </citation>
    <scope>NUCLEOTIDE SEQUENCE [LARGE SCALE GENOMIC DNA]</scope>
    <source>
        <strain evidence="1">NP_4</strain>
    </source>
</reference>
<protein>
    <submittedName>
        <fullName evidence="1">DUF1501 domain-containing protein</fullName>
    </submittedName>
</protein>
<evidence type="ECO:0000313" key="1">
    <source>
        <dbReference type="EMBL" id="TMJ02687.1"/>
    </source>
</evidence>
<feature type="non-terminal residue" evidence="1">
    <location>
        <position position="115"/>
    </location>
</feature>
<evidence type="ECO:0000313" key="2">
    <source>
        <dbReference type="Proteomes" id="UP000319353"/>
    </source>
</evidence>
<dbReference type="Proteomes" id="UP000319353">
    <property type="component" value="Unassembled WGS sequence"/>
</dbReference>
<dbReference type="AlphaFoldDB" id="A0A537L4K8"/>
<dbReference type="EMBL" id="VBAL01000074">
    <property type="protein sequence ID" value="TMJ02687.1"/>
    <property type="molecule type" value="Genomic_DNA"/>
</dbReference>
<accession>A0A537L4K8</accession>
<comment type="caution">
    <text evidence="1">The sequence shown here is derived from an EMBL/GenBank/DDBJ whole genome shotgun (WGS) entry which is preliminary data.</text>
</comment>
<proteinExistence type="predicted"/>